<dbReference type="Proteomes" id="UP000003798">
    <property type="component" value="Unassembled WGS sequence"/>
</dbReference>
<proteinExistence type="predicted"/>
<evidence type="ECO:0000313" key="2">
    <source>
        <dbReference type="Proteomes" id="UP000003798"/>
    </source>
</evidence>
<protein>
    <submittedName>
        <fullName evidence="1">Uncharacterized protein</fullName>
    </submittedName>
</protein>
<name>A4N2V4_HAEIF</name>
<feature type="non-terminal residue" evidence="1">
    <location>
        <position position="1"/>
    </location>
</feature>
<dbReference type="AlphaFoldDB" id="A4N2V4"/>
<reference evidence="1 2" key="1">
    <citation type="journal article" date="2007" name="Genome Biol.">
        <title>Characterization and modeling of the Haemophilus influenzae core and supragenomes based on the complete genomic sequences of Rd and 12 clinical nontypeable strains.</title>
        <authorList>
            <person name="Hogg J.S."/>
            <person name="Hu F.Z."/>
            <person name="Janto B."/>
            <person name="Boissy R."/>
            <person name="Hayes J."/>
            <person name="Keefe R."/>
            <person name="Post J.C."/>
            <person name="Ehrlich G.D."/>
        </authorList>
    </citation>
    <scope>NUCLEOTIDE SEQUENCE [LARGE SCALE GENOMIC DNA]</scope>
    <source>
        <strain evidence="1 2">R3021</strain>
    </source>
</reference>
<organism evidence="1 2">
    <name type="scientific">Haemophilus influenzae R3021</name>
    <dbReference type="NCBI Taxonomy" id="375432"/>
    <lineage>
        <taxon>Bacteria</taxon>
        <taxon>Pseudomonadati</taxon>
        <taxon>Pseudomonadota</taxon>
        <taxon>Gammaproteobacteria</taxon>
        <taxon>Pasteurellales</taxon>
        <taxon>Pasteurellaceae</taxon>
        <taxon>Haemophilus</taxon>
    </lineage>
</organism>
<sequence>PKIRQKEQKMNKLIMTLVCAFVVYMAHALNLNQDCDGKICHTEIISTIEGK</sequence>
<accession>A4N2V4</accession>
<dbReference type="EMBL" id="AAZE01000002">
    <property type="protein sequence ID" value="EDJ91631.1"/>
    <property type="molecule type" value="Genomic_DNA"/>
</dbReference>
<gene>
    <name evidence="1" type="ORF">CGSHi22421_07667</name>
</gene>
<evidence type="ECO:0000313" key="1">
    <source>
        <dbReference type="EMBL" id="EDJ91631.1"/>
    </source>
</evidence>